<gene>
    <name evidence="1" type="ORF">K2173_014223</name>
</gene>
<dbReference type="Proteomes" id="UP001159364">
    <property type="component" value="Linkage Group LG11"/>
</dbReference>
<protein>
    <submittedName>
        <fullName evidence="1">Uncharacterized protein</fullName>
    </submittedName>
</protein>
<evidence type="ECO:0000313" key="1">
    <source>
        <dbReference type="EMBL" id="KAJ8750308.1"/>
    </source>
</evidence>
<accession>A0AAV8SE39</accession>
<dbReference type="SUPFAM" id="SSF56672">
    <property type="entry name" value="DNA/RNA polymerases"/>
    <property type="match status" value="1"/>
</dbReference>
<dbReference type="AlphaFoldDB" id="A0AAV8SE39"/>
<evidence type="ECO:0000313" key="2">
    <source>
        <dbReference type="Proteomes" id="UP001159364"/>
    </source>
</evidence>
<proteinExistence type="predicted"/>
<dbReference type="PANTHER" id="PTHR11439">
    <property type="entry name" value="GAG-POL-RELATED RETROTRANSPOSON"/>
    <property type="match status" value="1"/>
</dbReference>
<reference evidence="1 2" key="1">
    <citation type="submission" date="2021-09" db="EMBL/GenBank/DDBJ databases">
        <title>Genomic insights and catalytic innovation underlie evolution of tropane alkaloids biosynthesis.</title>
        <authorList>
            <person name="Wang Y.-J."/>
            <person name="Tian T."/>
            <person name="Huang J.-P."/>
            <person name="Huang S.-X."/>
        </authorList>
    </citation>
    <scope>NUCLEOTIDE SEQUENCE [LARGE SCALE GENOMIC DNA]</scope>
    <source>
        <strain evidence="1">KIB-2018</strain>
        <tissue evidence="1">Leaf</tissue>
    </source>
</reference>
<organism evidence="1 2">
    <name type="scientific">Erythroxylum novogranatense</name>
    <dbReference type="NCBI Taxonomy" id="1862640"/>
    <lineage>
        <taxon>Eukaryota</taxon>
        <taxon>Viridiplantae</taxon>
        <taxon>Streptophyta</taxon>
        <taxon>Embryophyta</taxon>
        <taxon>Tracheophyta</taxon>
        <taxon>Spermatophyta</taxon>
        <taxon>Magnoliopsida</taxon>
        <taxon>eudicotyledons</taxon>
        <taxon>Gunneridae</taxon>
        <taxon>Pentapetalae</taxon>
        <taxon>rosids</taxon>
        <taxon>fabids</taxon>
        <taxon>Malpighiales</taxon>
        <taxon>Erythroxylaceae</taxon>
        <taxon>Erythroxylum</taxon>
    </lineage>
</organism>
<dbReference type="EMBL" id="JAIWQS010000011">
    <property type="protein sequence ID" value="KAJ8750308.1"/>
    <property type="molecule type" value="Genomic_DNA"/>
</dbReference>
<dbReference type="CDD" id="cd09272">
    <property type="entry name" value="RNase_HI_RT_Ty1"/>
    <property type="match status" value="1"/>
</dbReference>
<sequence>MGCKPASTPLQKGLILAASDGSLLDDPQPYRQLVGRLLYLGYTRPDITFAIHQLSQFVQAPTVIHWQAALHVLRYLKGCPSLGLFYPTGNSFVLQAYCDADWGACRDTRRSVSGFCIFLGSSLVSWKSKKQATVSKSSAEAEYRSISSVVCELLWISYILQDFQIPVVLPISLRCDNQTALHIAANPVFHERTKHLDIDCHIVRERLKLGFLSLLHTSSSTQLADIFTKSLSAPLFHAFLVKLGLRDFLQAPT</sequence>
<name>A0AAV8SE39_9ROSI</name>
<comment type="caution">
    <text evidence="1">The sequence shown here is derived from an EMBL/GenBank/DDBJ whole genome shotgun (WGS) entry which is preliminary data.</text>
</comment>
<dbReference type="PANTHER" id="PTHR11439:SF465">
    <property type="entry name" value="REVERSE TRANSCRIPTASE TY1_COPIA-TYPE DOMAIN-CONTAINING PROTEIN"/>
    <property type="match status" value="1"/>
</dbReference>
<keyword evidence="2" id="KW-1185">Reference proteome</keyword>
<dbReference type="InterPro" id="IPR043502">
    <property type="entry name" value="DNA/RNA_pol_sf"/>
</dbReference>